<keyword evidence="4" id="KW-1185">Reference proteome</keyword>
<accession>A0ABW7Q2L9</accession>
<feature type="signal peptide" evidence="2">
    <location>
        <begin position="1"/>
        <end position="32"/>
    </location>
</feature>
<dbReference type="RefSeq" id="WP_396639021.1">
    <property type="nucleotide sequence ID" value="NZ_JBIQWL010000001.1"/>
</dbReference>
<name>A0ABW7Q2L9_9MICO</name>
<protein>
    <recommendedName>
        <fullName evidence="5">Membrane lipoprotein</fullName>
    </recommendedName>
</protein>
<organism evidence="3 4">
    <name type="scientific">Microbacterium alkaliflavum</name>
    <dbReference type="NCBI Taxonomy" id="3248839"/>
    <lineage>
        <taxon>Bacteria</taxon>
        <taxon>Bacillati</taxon>
        <taxon>Actinomycetota</taxon>
        <taxon>Actinomycetes</taxon>
        <taxon>Micrococcales</taxon>
        <taxon>Microbacteriaceae</taxon>
        <taxon>Microbacterium</taxon>
    </lineage>
</organism>
<evidence type="ECO:0000256" key="2">
    <source>
        <dbReference type="SAM" id="SignalP"/>
    </source>
</evidence>
<keyword evidence="2" id="KW-0732">Signal</keyword>
<evidence type="ECO:0000256" key="1">
    <source>
        <dbReference type="SAM" id="MobiDB-lite"/>
    </source>
</evidence>
<gene>
    <name evidence="3" type="ORF">ACH3VR_01725</name>
</gene>
<evidence type="ECO:0000313" key="4">
    <source>
        <dbReference type="Proteomes" id="UP001610861"/>
    </source>
</evidence>
<proteinExistence type="predicted"/>
<evidence type="ECO:0008006" key="5">
    <source>
        <dbReference type="Google" id="ProtNLM"/>
    </source>
</evidence>
<dbReference type="PROSITE" id="PS51257">
    <property type="entry name" value="PROKAR_LIPOPROTEIN"/>
    <property type="match status" value="1"/>
</dbReference>
<dbReference type="Proteomes" id="UP001610861">
    <property type="component" value="Unassembled WGS sequence"/>
</dbReference>
<feature type="region of interest" description="Disordered" evidence="1">
    <location>
        <begin position="179"/>
        <end position="211"/>
    </location>
</feature>
<comment type="caution">
    <text evidence="3">The sequence shown here is derived from an EMBL/GenBank/DDBJ whole genome shotgun (WGS) entry which is preliminary data.</text>
</comment>
<reference evidence="3 4" key="1">
    <citation type="submission" date="2024-09" db="EMBL/GenBank/DDBJ databases">
        <authorList>
            <person name="Pan X."/>
        </authorList>
    </citation>
    <scope>NUCLEOTIDE SEQUENCE [LARGE SCALE GENOMIC DNA]</scope>
    <source>
        <strain evidence="3 4">B2969</strain>
    </source>
</reference>
<evidence type="ECO:0000313" key="3">
    <source>
        <dbReference type="EMBL" id="MFH8249071.1"/>
    </source>
</evidence>
<dbReference type="EMBL" id="JBIQWL010000001">
    <property type="protein sequence ID" value="MFH8249071.1"/>
    <property type="molecule type" value="Genomic_DNA"/>
</dbReference>
<sequence>MRLSAPLRPALAVAFAAAVALTLTACATGAGAGAPADSGRIAESARSLGIAPELVYTTEVDGYDLAVQSVGPNGSDGLQGTWFDNSTGGMLTIRTDRGELTAATCPATPLEEAYDAAVTCEQVEDGLWHRSAGDAHEYVATRGGVLIRVSGSGAPPEDLQAAAQAAHVPSAAELELLFSDAPEVPTGPPVERGDIPQNGDGAPIDQPGPGG</sequence>
<feature type="chain" id="PRO_5045538042" description="Membrane lipoprotein" evidence="2">
    <location>
        <begin position="33"/>
        <end position="211"/>
    </location>
</feature>